<dbReference type="GO" id="GO:0000070">
    <property type="term" value="P:mitotic sister chromatid segregation"/>
    <property type="evidence" value="ECO:0007669"/>
    <property type="project" value="InterPro"/>
</dbReference>
<dbReference type="GeneID" id="42005225"/>
<evidence type="ECO:0000313" key="2">
    <source>
        <dbReference type="EMBL" id="TPX33016.1"/>
    </source>
</evidence>
<name>A0A507C4U7_9FUNG</name>
<gene>
    <name evidence="2" type="ORF">SmJEL517_g04000</name>
</gene>
<evidence type="ECO:0000256" key="1">
    <source>
        <dbReference type="SAM" id="MobiDB-lite"/>
    </source>
</evidence>
<reference evidence="2 3" key="1">
    <citation type="journal article" date="2019" name="Sci. Rep.">
        <title>Comparative genomics of chytrid fungi reveal insights into the obligate biotrophic and pathogenic lifestyle of Synchytrium endobioticum.</title>
        <authorList>
            <person name="van de Vossenberg B.T.L.H."/>
            <person name="Warris S."/>
            <person name="Nguyen H.D.T."/>
            <person name="van Gent-Pelzer M.P.E."/>
            <person name="Joly D.L."/>
            <person name="van de Geest H.C."/>
            <person name="Bonants P.J.M."/>
            <person name="Smith D.S."/>
            <person name="Levesque C.A."/>
            <person name="van der Lee T.A.J."/>
        </authorList>
    </citation>
    <scope>NUCLEOTIDE SEQUENCE [LARGE SCALE GENOMIC DNA]</scope>
    <source>
        <strain evidence="2 3">JEL517</strain>
    </source>
</reference>
<keyword evidence="3" id="KW-1185">Reference proteome</keyword>
<dbReference type="PANTHER" id="PTHR31749:SF3">
    <property type="entry name" value="KINETOCHORE-ASSOCIATED PROTEIN NSL1 HOMOLOG"/>
    <property type="match status" value="1"/>
</dbReference>
<dbReference type="Pfam" id="PF08641">
    <property type="entry name" value="Mis14"/>
    <property type="match status" value="1"/>
</dbReference>
<proteinExistence type="predicted"/>
<organism evidence="2 3">
    <name type="scientific">Synchytrium microbalum</name>
    <dbReference type="NCBI Taxonomy" id="1806994"/>
    <lineage>
        <taxon>Eukaryota</taxon>
        <taxon>Fungi</taxon>
        <taxon>Fungi incertae sedis</taxon>
        <taxon>Chytridiomycota</taxon>
        <taxon>Chytridiomycota incertae sedis</taxon>
        <taxon>Chytridiomycetes</taxon>
        <taxon>Synchytriales</taxon>
        <taxon>Synchytriaceae</taxon>
        <taxon>Synchytrium</taxon>
    </lineage>
</organism>
<dbReference type="RefSeq" id="XP_031024111.1">
    <property type="nucleotide sequence ID" value="XM_031169928.1"/>
</dbReference>
<sequence>MASSSSHPKIQLESKADIRFLTNELRRAATTSTETRATEIVCKTGGNAKQVKATKQAVNVKVEKWIDEVFALASNNLQINGVEYHEAFRQVQEFEPEDTNLLAQTEKARIDKDRVLVKVAHMRKEIPKKTRDLVQDSESRHSRVAVEKVPIRDVESLSVTDTLIAPRERIQAVQDAVNFIGLDPLLKEYDETVRMVADLVKPESLPATTSKLLRATKLLSVWEATSQIPDPSESMIKQEGDVTHSAGGMVGLDTPRKARSGLLKRLQANTRTKPY</sequence>
<evidence type="ECO:0000313" key="3">
    <source>
        <dbReference type="Proteomes" id="UP000319731"/>
    </source>
</evidence>
<comment type="caution">
    <text evidence="2">The sequence shown here is derived from an EMBL/GenBank/DDBJ whole genome shotgun (WGS) entry which is preliminary data.</text>
</comment>
<dbReference type="GO" id="GO:0000444">
    <property type="term" value="C:MIS12/MIND type complex"/>
    <property type="evidence" value="ECO:0007669"/>
    <property type="project" value="TreeGrafter"/>
</dbReference>
<dbReference type="InterPro" id="IPR013950">
    <property type="entry name" value="Mis14/Nsl1"/>
</dbReference>
<dbReference type="PANTHER" id="PTHR31749">
    <property type="entry name" value="KINETOCHORE-ASSOCIATED PROTEIN NSL1 HOMOLOG"/>
    <property type="match status" value="1"/>
</dbReference>
<accession>A0A507C4U7</accession>
<feature type="region of interest" description="Disordered" evidence="1">
    <location>
        <begin position="243"/>
        <end position="275"/>
    </location>
</feature>
<dbReference type="AlphaFoldDB" id="A0A507C4U7"/>
<protein>
    <submittedName>
        <fullName evidence="2">Uncharacterized protein</fullName>
    </submittedName>
</protein>
<dbReference type="OrthoDB" id="2135762at2759"/>
<dbReference type="EMBL" id="QEAO01000024">
    <property type="protein sequence ID" value="TPX33016.1"/>
    <property type="molecule type" value="Genomic_DNA"/>
</dbReference>
<dbReference type="Proteomes" id="UP000319731">
    <property type="component" value="Unassembled WGS sequence"/>
</dbReference>